<name>A0A4Z0JJ38_9LACO</name>
<dbReference type="OrthoDB" id="2306268at2"/>
<keyword evidence="2" id="KW-1185">Reference proteome</keyword>
<dbReference type="Proteomes" id="UP000298021">
    <property type="component" value="Unassembled WGS sequence"/>
</dbReference>
<organism evidence="1 2">
    <name type="scientific">Companilactobacillus suantsaicola</name>
    <dbReference type="NCBI Taxonomy" id="2487723"/>
    <lineage>
        <taxon>Bacteria</taxon>
        <taxon>Bacillati</taxon>
        <taxon>Bacillota</taxon>
        <taxon>Bacilli</taxon>
        <taxon>Lactobacillales</taxon>
        <taxon>Lactobacillaceae</taxon>
        <taxon>Companilactobacillus</taxon>
    </lineage>
</organism>
<proteinExistence type="predicted"/>
<accession>A0A4Z0JJ38</accession>
<dbReference type="EMBL" id="RKLY01000015">
    <property type="protein sequence ID" value="TGD23059.1"/>
    <property type="molecule type" value="Genomic_DNA"/>
</dbReference>
<dbReference type="AlphaFoldDB" id="A0A4Z0JJ38"/>
<reference evidence="1 2" key="1">
    <citation type="submission" date="2018-10" db="EMBL/GenBank/DDBJ databases">
        <title>Lactobacillus sp. R7 and Lactobacillus sp. R19 isolated from fermented mustard green product of Taiwan.</title>
        <authorList>
            <person name="Lin S.-T."/>
        </authorList>
    </citation>
    <scope>NUCLEOTIDE SEQUENCE [LARGE SCALE GENOMIC DNA]</scope>
    <source>
        <strain evidence="1 2">BCRC 81127</strain>
    </source>
</reference>
<protein>
    <submittedName>
        <fullName evidence="1">Uncharacterized protein</fullName>
    </submittedName>
</protein>
<dbReference type="RefSeq" id="WP_135372808.1">
    <property type="nucleotide sequence ID" value="NZ_RKLY01000015.1"/>
</dbReference>
<evidence type="ECO:0000313" key="2">
    <source>
        <dbReference type="Proteomes" id="UP000298021"/>
    </source>
</evidence>
<evidence type="ECO:0000313" key="1">
    <source>
        <dbReference type="EMBL" id="TGD23059.1"/>
    </source>
</evidence>
<gene>
    <name evidence="1" type="ORF">EGT49_06905</name>
</gene>
<comment type="caution">
    <text evidence="1">The sequence shown here is derived from an EMBL/GenBank/DDBJ whole genome shotgun (WGS) entry which is preliminary data.</text>
</comment>
<sequence length="120" mass="13916">MDDEDFLMRQLKSFAEGFGMMVGKKGQAKSEIVFEQKQNQNGKNYTDLENLLLHHKYETAIQYTYAQKFNLSNTEYVQLGNWLISKLESFSDMDQTQLLDLRKNIQKVADSTLNQGGHNE</sequence>